<dbReference type="Pfam" id="PF02302">
    <property type="entry name" value="PTS_IIB"/>
    <property type="match status" value="1"/>
</dbReference>
<evidence type="ECO:0000313" key="7">
    <source>
        <dbReference type="Proteomes" id="UP000256388"/>
    </source>
</evidence>
<evidence type="ECO:0000259" key="5">
    <source>
        <dbReference type="PROSITE" id="PS51099"/>
    </source>
</evidence>
<keyword evidence="3" id="KW-0805">Transcription regulation</keyword>
<dbReference type="PANTHER" id="PTHR30185:SF18">
    <property type="entry name" value="TRANSCRIPTIONAL REGULATOR MTLR"/>
    <property type="match status" value="1"/>
</dbReference>
<dbReference type="InterPro" id="IPR050661">
    <property type="entry name" value="BglG_antiterminators"/>
</dbReference>
<keyword evidence="1" id="KW-0808">Transferase</keyword>
<dbReference type="GO" id="GO:0009401">
    <property type="term" value="P:phosphoenolpyruvate-dependent sugar phosphotransferase system"/>
    <property type="evidence" value="ECO:0007669"/>
    <property type="project" value="InterPro"/>
</dbReference>
<dbReference type="GO" id="GO:0008982">
    <property type="term" value="F:protein-N(PI)-phosphohistidine-sugar phosphotransferase activity"/>
    <property type="evidence" value="ECO:0007669"/>
    <property type="project" value="InterPro"/>
</dbReference>
<dbReference type="Pfam" id="PF00874">
    <property type="entry name" value="PRD"/>
    <property type="match status" value="1"/>
</dbReference>
<dbReference type="PANTHER" id="PTHR30185">
    <property type="entry name" value="CRYPTIC BETA-GLUCOSIDE BGL OPERON ANTITERMINATOR"/>
    <property type="match status" value="1"/>
</dbReference>
<dbReference type="InterPro" id="IPR036634">
    <property type="entry name" value="PRD_sf"/>
</dbReference>
<keyword evidence="7" id="KW-1185">Reference proteome</keyword>
<accession>A0A347ZWK4</accession>
<keyword evidence="4" id="KW-0804">Transcription</keyword>
<dbReference type="SUPFAM" id="SSF63520">
    <property type="entry name" value="PTS-regulatory domain, PRD"/>
    <property type="match status" value="1"/>
</dbReference>
<gene>
    <name evidence="6" type="ORF">DFR64_2828</name>
</gene>
<dbReference type="CDD" id="cd05568">
    <property type="entry name" value="PTS_IIB_bgl_like"/>
    <property type="match status" value="1"/>
</dbReference>
<dbReference type="SUPFAM" id="SSF52794">
    <property type="entry name" value="PTS system IIB component-like"/>
    <property type="match status" value="1"/>
</dbReference>
<dbReference type="InterPro" id="IPR011608">
    <property type="entry name" value="PRD"/>
</dbReference>
<dbReference type="InterPro" id="IPR013011">
    <property type="entry name" value="PTS_EIIB_2"/>
</dbReference>
<dbReference type="InterPro" id="IPR036095">
    <property type="entry name" value="PTS_EIIB-like_sf"/>
</dbReference>
<dbReference type="OrthoDB" id="3175596at2"/>
<organism evidence="6 7">
    <name type="scientific">Pelolinea submarina</name>
    <dbReference type="NCBI Taxonomy" id="913107"/>
    <lineage>
        <taxon>Bacteria</taxon>
        <taxon>Bacillati</taxon>
        <taxon>Chloroflexota</taxon>
        <taxon>Anaerolineae</taxon>
        <taxon>Anaerolineales</taxon>
        <taxon>Anaerolineaceae</taxon>
        <taxon>Pelolinea</taxon>
    </lineage>
</organism>
<evidence type="ECO:0000256" key="1">
    <source>
        <dbReference type="ARBA" id="ARBA00022679"/>
    </source>
</evidence>
<dbReference type="Proteomes" id="UP000256388">
    <property type="component" value="Unassembled WGS sequence"/>
</dbReference>
<dbReference type="InterPro" id="IPR036388">
    <property type="entry name" value="WH-like_DNA-bd_sf"/>
</dbReference>
<sequence length="514" mass="58547">MVALTTRQRDILRILLNTDKPIRTADLAEEIHLTARQVNYSMRGVRSWLKQENVALQSTPGLGVALKCQPEKKTSLVAELEKSDNVQLVLTPEQRQQLICFLLLIETEPVLLTQISLHLKISRSTVISDLVEVEKWLKEWGIVLERKQNYGICINSTEKQRQQVLLALIWGKSPFHPSVFEVSYQKGLTFTLVEDVQSTPLVRDIDDFMHLFNMKRIFNKVIFIEDSLGGRFTDEAVLYLALVFSILLARIKMGEHIQVSESELSKFSNTLEWKAAEKMVTNLDTYEAPLWKKGDIAYVVMHIFSSPLLENWVSDLEKADGYKDLFEELLVAINSLYNIDGLTEDPTLREGIINYLIPVFNQHAYGLWFPKAGVDLSTIDECQDEFTLVERLAEIIHARTSITLEEEDKRMLVAFLRAAYIRLRSYQFSNVLLVCPSGMATAQLLTARLKTRFPHLGKLTVVSFRELDAEKVATADLIITLMPLTEDFGKDKPIIQVSPQLLQCDIDAITAFLG</sequence>
<reference evidence="6 7" key="1">
    <citation type="submission" date="2018-08" db="EMBL/GenBank/DDBJ databases">
        <title>Genomic Encyclopedia of Type Strains, Phase IV (KMG-IV): sequencing the most valuable type-strain genomes for metagenomic binning, comparative biology and taxonomic classification.</title>
        <authorList>
            <person name="Goeker M."/>
        </authorList>
    </citation>
    <scope>NUCLEOTIDE SEQUENCE [LARGE SCALE GENOMIC DNA]</scope>
    <source>
        <strain evidence="6 7">DSM 23923</strain>
    </source>
</reference>
<dbReference type="EMBL" id="QUMS01000005">
    <property type="protein sequence ID" value="REG05427.1"/>
    <property type="molecule type" value="Genomic_DNA"/>
</dbReference>
<dbReference type="InterPro" id="IPR003501">
    <property type="entry name" value="PTS_EIIB_2/3"/>
</dbReference>
<dbReference type="GO" id="GO:0006355">
    <property type="term" value="P:regulation of DNA-templated transcription"/>
    <property type="evidence" value="ECO:0007669"/>
    <property type="project" value="InterPro"/>
</dbReference>
<proteinExistence type="predicted"/>
<evidence type="ECO:0000256" key="4">
    <source>
        <dbReference type="ARBA" id="ARBA00023163"/>
    </source>
</evidence>
<dbReference type="RefSeq" id="WP_116226093.1">
    <property type="nucleotide sequence ID" value="NZ_AP018437.1"/>
</dbReference>
<dbReference type="AlphaFoldDB" id="A0A347ZWK4"/>
<dbReference type="PROSITE" id="PS51099">
    <property type="entry name" value="PTS_EIIB_TYPE_2"/>
    <property type="match status" value="1"/>
</dbReference>
<protein>
    <submittedName>
        <fullName evidence="6">Mannitol operon transcriptional antiterminator</fullName>
    </submittedName>
</protein>
<dbReference type="Gene3D" id="1.10.10.10">
    <property type="entry name" value="Winged helix-like DNA-binding domain superfamily/Winged helix DNA-binding domain"/>
    <property type="match status" value="1"/>
</dbReference>
<evidence type="ECO:0000256" key="2">
    <source>
        <dbReference type="ARBA" id="ARBA00022737"/>
    </source>
</evidence>
<keyword evidence="2" id="KW-0677">Repeat</keyword>
<evidence type="ECO:0000256" key="3">
    <source>
        <dbReference type="ARBA" id="ARBA00023015"/>
    </source>
</evidence>
<comment type="caution">
    <text evidence="6">The sequence shown here is derived from an EMBL/GenBank/DDBJ whole genome shotgun (WGS) entry which is preliminary data.</text>
</comment>
<dbReference type="Gene3D" id="3.40.50.2300">
    <property type="match status" value="1"/>
</dbReference>
<evidence type="ECO:0000313" key="6">
    <source>
        <dbReference type="EMBL" id="REG05427.1"/>
    </source>
</evidence>
<feature type="domain" description="PTS EIIB type-2" evidence="5">
    <location>
        <begin position="429"/>
        <end position="514"/>
    </location>
</feature>
<name>A0A347ZWK4_9CHLR</name>